<organism evidence="2">
    <name type="scientific">Salmonella enterica</name>
    <name type="common">Salmonella choleraesuis</name>
    <dbReference type="NCBI Taxonomy" id="28901"/>
    <lineage>
        <taxon>Bacteria</taxon>
        <taxon>Pseudomonadati</taxon>
        <taxon>Pseudomonadota</taxon>
        <taxon>Gammaproteobacteria</taxon>
        <taxon>Enterobacterales</taxon>
        <taxon>Enterobacteriaceae</taxon>
        <taxon>Salmonella</taxon>
    </lineage>
</organism>
<proteinExistence type="predicted"/>
<gene>
    <name evidence="2" type="ORF">CNP70_22855</name>
</gene>
<evidence type="ECO:0000313" key="2">
    <source>
        <dbReference type="EMBL" id="EBT6292298.1"/>
    </source>
</evidence>
<feature type="region of interest" description="Disordered" evidence="1">
    <location>
        <begin position="544"/>
        <end position="573"/>
    </location>
</feature>
<protein>
    <submittedName>
        <fullName evidence="2">Uncharacterized protein</fullName>
    </submittedName>
</protein>
<name>A0A5V5PMZ5_SALER</name>
<reference evidence="2" key="1">
    <citation type="submission" date="2018-07" db="EMBL/GenBank/DDBJ databases">
        <authorList>
            <consortium name="PulseNet: The National Subtyping Network for Foodborne Disease Surveillance"/>
            <person name="Tarr C.L."/>
            <person name="Trees E."/>
            <person name="Katz L.S."/>
            <person name="Carleton-Romer H.A."/>
            <person name="Stroika S."/>
            <person name="Kucerova Z."/>
            <person name="Roache K.F."/>
            <person name="Sabol A.L."/>
            <person name="Besser J."/>
            <person name="Gerner-Smidt P."/>
        </authorList>
    </citation>
    <scope>NUCLEOTIDE SEQUENCE</scope>
    <source>
        <strain evidence="2">PNUSAS023047</strain>
    </source>
</reference>
<comment type="caution">
    <text evidence="2">The sequence shown here is derived from an EMBL/GenBank/DDBJ whole genome shotgun (WGS) entry which is preliminary data.</text>
</comment>
<dbReference type="EMBL" id="AAGZJS010000037">
    <property type="protein sequence ID" value="EBT6292298.1"/>
    <property type="molecule type" value="Genomic_DNA"/>
</dbReference>
<sequence>MADNNFGFELRADDKASAVLQQINDRVKALQPELAKTKEGMALGGKETGETLTAFNAGLQKLGRLAKNNVQLFGDMVPPLKMVSGLTGDFVSKISRFGGAGALTYGVAKGVSAIGGAMSDAAEDAYSLDVAAKNAGMSVHDFSQLSGAVRLLGADSASAQSSVEGLYKTFNDALQGRNSNVLAVMAQLNVPIARNADGTASVLKTVEGLAEIFPKLSPQNQKTVADALGLDANGLRLLREGARLKTLLTKSDQVGLTVDPEANFALVSLNRALTELSATWDGFKKRSRQKIGGALMSDGSVKDGLEGVGDLLTNGDLTGLSHALGFISSEDAAKLRKIQGNRTLYDSLTRRERGAVDAGFMTDAVRKRYESWYGATDRAQQLWGDLLAVNPAPATLPATDVRPPSSGVNPRARSVRNNNPWNLRYAGQRGAVRARGNFAAFSTPEEGVLAADRQLQLYASGKARAAKGTPLTTLRDIISVASPGNENNTPQMVLDASRELNVSPDSQLNLADPGVRARVLHALFGREGNNPWSTAQIEQLITNNGTQPLSGNDPRLSPDSPLITPPRDTSPVQTQELTETLATALRDNGIKVELTLINDRTGDRKTFTGSGGRIATAMTFP</sequence>
<evidence type="ECO:0000256" key="1">
    <source>
        <dbReference type="SAM" id="MobiDB-lite"/>
    </source>
</evidence>
<dbReference type="AlphaFoldDB" id="A0A5V5PMZ5"/>
<feature type="region of interest" description="Disordered" evidence="1">
    <location>
        <begin position="395"/>
        <end position="416"/>
    </location>
</feature>
<accession>A0A5V5PMZ5</accession>